<sequence length="331" mass="37062">MAGSSLWRFAVSPSANPALRLSTADLPPTQRRDWLHHVIGREYARVEITPPAQAELFNEMTIYPWQELRLSAIRSSSIGLYCPPCEPETASQDAYFAVVLLHGRYRLQQDGRAAELQAGDIALYDATRPHRIECPEPFAKLLVSVPRQLLQQRLVGVEHCSAMRIPGSGGLGAVTSDFLRSAARQADCIDAARFAPLAGQALDLLALTLSALRPGRFELADHRAQALSRIKRLIEARLADPELDSAAIAGAARLSPRYINALFNAENTSLMRYVWQRRLQRCGEELRSERHAGRSLTEIALRWGFNDMSHFSRAFKRRYGCSPSDYRHMRG</sequence>
<reference evidence="5 6" key="1">
    <citation type="submission" date="2016-03" db="EMBL/GenBank/DDBJ databases">
        <authorList>
            <person name="Heylen K."/>
            <person name="De Vos P."/>
            <person name="Vekeman B."/>
        </authorList>
    </citation>
    <scope>NUCLEOTIDE SEQUENCE [LARGE SCALE GENOMIC DNA]</scope>
    <source>
        <strain evidence="5 6">R-49807</strain>
    </source>
</reference>
<dbReference type="AlphaFoldDB" id="A0AA91DAE9"/>
<dbReference type="GO" id="GO:0043565">
    <property type="term" value="F:sequence-specific DNA binding"/>
    <property type="evidence" value="ECO:0007669"/>
    <property type="project" value="InterPro"/>
</dbReference>
<dbReference type="Proteomes" id="UP000077734">
    <property type="component" value="Unassembled WGS sequence"/>
</dbReference>
<evidence type="ECO:0000259" key="4">
    <source>
        <dbReference type="PROSITE" id="PS01124"/>
    </source>
</evidence>
<dbReference type="InterPro" id="IPR011051">
    <property type="entry name" value="RmlC_Cupin_sf"/>
</dbReference>
<feature type="domain" description="HTH araC/xylS-type" evidence="4">
    <location>
        <begin position="228"/>
        <end position="329"/>
    </location>
</feature>
<organism evidence="5 6">
    <name type="scientific">Methylomonas koyamae</name>
    <dbReference type="NCBI Taxonomy" id="702114"/>
    <lineage>
        <taxon>Bacteria</taxon>
        <taxon>Pseudomonadati</taxon>
        <taxon>Pseudomonadota</taxon>
        <taxon>Gammaproteobacteria</taxon>
        <taxon>Methylococcales</taxon>
        <taxon>Methylococcaceae</taxon>
        <taxon>Methylomonas</taxon>
    </lineage>
</organism>
<dbReference type="GO" id="GO:0003700">
    <property type="term" value="F:DNA-binding transcription factor activity"/>
    <property type="evidence" value="ECO:0007669"/>
    <property type="project" value="InterPro"/>
</dbReference>
<dbReference type="InterPro" id="IPR050204">
    <property type="entry name" value="AraC_XylS_family_regulators"/>
</dbReference>
<dbReference type="PANTHER" id="PTHR46796">
    <property type="entry name" value="HTH-TYPE TRANSCRIPTIONAL ACTIVATOR RHAS-RELATED"/>
    <property type="match status" value="1"/>
</dbReference>
<dbReference type="InterPro" id="IPR035418">
    <property type="entry name" value="AraC-bd_2"/>
</dbReference>
<dbReference type="InterPro" id="IPR014710">
    <property type="entry name" value="RmlC-like_jellyroll"/>
</dbReference>
<dbReference type="Gene3D" id="1.10.10.60">
    <property type="entry name" value="Homeodomain-like"/>
    <property type="match status" value="1"/>
</dbReference>
<dbReference type="PRINTS" id="PR00032">
    <property type="entry name" value="HTHARAC"/>
</dbReference>
<evidence type="ECO:0000313" key="6">
    <source>
        <dbReference type="Proteomes" id="UP000077734"/>
    </source>
</evidence>
<gene>
    <name evidence="5" type="ORF">A1356_17115</name>
</gene>
<keyword evidence="1" id="KW-0805">Transcription regulation</keyword>
<dbReference type="InterPro" id="IPR020449">
    <property type="entry name" value="Tscrpt_reg_AraC-type_HTH"/>
</dbReference>
<evidence type="ECO:0000313" key="5">
    <source>
        <dbReference type="EMBL" id="OAI23795.1"/>
    </source>
</evidence>
<keyword evidence="2" id="KW-0238">DNA-binding</keyword>
<dbReference type="Pfam" id="PF12833">
    <property type="entry name" value="HTH_18"/>
    <property type="match status" value="1"/>
</dbReference>
<dbReference type="EMBL" id="LUUL01000097">
    <property type="protein sequence ID" value="OAI23795.1"/>
    <property type="molecule type" value="Genomic_DNA"/>
</dbReference>
<dbReference type="PANTHER" id="PTHR46796:SF6">
    <property type="entry name" value="ARAC SUBFAMILY"/>
    <property type="match status" value="1"/>
</dbReference>
<dbReference type="SUPFAM" id="SSF46689">
    <property type="entry name" value="Homeodomain-like"/>
    <property type="match status" value="1"/>
</dbReference>
<dbReference type="InterPro" id="IPR009057">
    <property type="entry name" value="Homeodomain-like_sf"/>
</dbReference>
<evidence type="ECO:0000256" key="2">
    <source>
        <dbReference type="ARBA" id="ARBA00023125"/>
    </source>
</evidence>
<dbReference type="SUPFAM" id="SSF51182">
    <property type="entry name" value="RmlC-like cupins"/>
    <property type="match status" value="1"/>
</dbReference>
<dbReference type="InterPro" id="IPR018060">
    <property type="entry name" value="HTH_AraC"/>
</dbReference>
<protein>
    <submittedName>
        <fullName evidence="5">AraC family transcriptional regulator</fullName>
    </submittedName>
</protein>
<evidence type="ECO:0000256" key="1">
    <source>
        <dbReference type="ARBA" id="ARBA00023015"/>
    </source>
</evidence>
<dbReference type="Pfam" id="PF14525">
    <property type="entry name" value="AraC_binding_2"/>
    <property type="match status" value="1"/>
</dbReference>
<evidence type="ECO:0000256" key="3">
    <source>
        <dbReference type="ARBA" id="ARBA00023163"/>
    </source>
</evidence>
<keyword evidence="6" id="KW-1185">Reference proteome</keyword>
<keyword evidence="3" id="KW-0804">Transcription</keyword>
<dbReference type="PROSITE" id="PS01124">
    <property type="entry name" value="HTH_ARAC_FAMILY_2"/>
    <property type="match status" value="1"/>
</dbReference>
<comment type="caution">
    <text evidence="5">The sequence shown here is derived from an EMBL/GenBank/DDBJ whole genome shotgun (WGS) entry which is preliminary data.</text>
</comment>
<proteinExistence type="predicted"/>
<accession>A0AA91DAE9</accession>
<dbReference type="SMART" id="SM00342">
    <property type="entry name" value="HTH_ARAC"/>
    <property type="match status" value="1"/>
</dbReference>
<dbReference type="Gene3D" id="2.60.120.10">
    <property type="entry name" value="Jelly Rolls"/>
    <property type="match status" value="1"/>
</dbReference>
<name>A0AA91DAE9_9GAMM</name>